<evidence type="ECO:0000313" key="1">
    <source>
        <dbReference type="EMBL" id="KAH3842865.1"/>
    </source>
</evidence>
<reference evidence="1" key="2">
    <citation type="submission" date="2020-11" db="EMBL/GenBank/DDBJ databases">
        <authorList>
            <person name="McCartney M.A."/>
            <person name="Auch B."/>
            <person name="Kono T."/>
            <person name="Mallez S."/>
            <person name="Becker A."/>
            <person name="Gohl D.M."/>
            <person name="Silverstein K.A.T."/>
            <person name="Koren S."/>
            <person name="Bechman K.B."/>
            <person name="Herman A."/>
            <person name="Abrahante J.E."/>
            <person name="Garbe J."/>
        </authorList>
    </citation>
    <scope>NUCLEOTIDE SEQUENCE</scope>
    <source>
        <strain evidence="1">Duluth1</strain>
        <tissue evidence="1">Whole animal</tissue>
    </source>
</reference>
<reference evidence="1" key="1">
    <citation type="journal article" date="2019" name="bioRxiv">
        <title>The Genome of the Zebra Mussel, Dreissena polymorpha: A Resource for Invasive Species Research.</title>
        <authorList>
            <person name="McCartney M.A."/>
            <person name="Auch B."/>
            <person name="Kono T."/>
            <person name="Mallez S."/>
            <person name="Zhang Y."/>
            <person name="Obille A."/>
            <person name="Becker A."/>
            <person name="Abrahante J.E."/>
            <person name="Garbe J."/>
            <person name="Badalamenti J.P."/>
            <person name="Herman A."/>
            <person name="Mangelson H."/>
            <person name="Liachko I."/>
            <person name="Sullivan S."/>
            <person name="Sone E.D."/>
            <person name="Koren S."/>
            <person name="Silverstein K.A.T."/>
            <person name="Beckman K.B."/>
            <person name="Gohl D.M."/>
        </authorList>
    </citation>
    <scope>NUCLEOTIDE SEQUENCE</scope>
    <source>
        <strain evidence="1">Duluth1</strain>
        <tissue evidence="1">Whole animal</tissue>
    </source>
</reference>
<sequence length="199" mass="23387">MGLKMTLRENFIREARCEIAPFLQQQDEDIEMLDEVIDKMKETKENPGLKKVCQEDELIRQFGLYHLGRLGPLDEQRLKDQDNVRTKMRSLARLLVRLNGEELFSYPLSHFICAQKFDLVAKTVKEMYQEIGSSQLGLNLGHYIKQVSLLKSSMCLRRQDCRRKKRGKRVHRNVRCRVEGKGFISRQQKQASKSNEQKM</sequence>
<keyword evidence="2" id="KW-1185">Reference proteome</keyword>
<dbReference type="Proteomes" id="UP000828390">
    <property type="component" value="Unassembled WGS sequence"/>
</dbReference>
<accession>A0A9D4QUP0</accession>
<dbReference type="EMBL" id="JAIWYP010000004">
    <property type="protein sequence ID" value="KAH3842865.1"/>
    <property type="molecule type" value="Genomic_DNA"/>
</dbReference>
<organism evidence="1 2">
    <name type="scientific">Dreissena polymorpha</name>
    <name type="common">Zebra mussel</name>
    <name type="synonym">Mytilus polymorpha</name>
    <dbReference type="NCBI Taxonomy" id="45954"/>
    <lineage>
        <taxon>Eukaryota</taxon>
        <taxon>Metazoa</taxon>
        <taxon>Spiralia</taxon>
        <taxon>Lophotrochozoa</taxon>
        <taxon>Mollusca</taxon>
        <taxon>Bivalvia</taxon>
        <taxon>Autobranchia</taxon>
        <taxon>Heteroconchia</taxon>
        <taxon>Euheterodonta</taxon>
        <taxon>Imparidentia</taxon>
        <taxon>Neoheterodontei</taxon>
        <taxon>Myida</taxon>
        <taxon>Dreissenoidea</taxon>
        <taxon>Dreissenidae</taxon>
        <taxon>Dreissena</taxon>
    </lineage>
</organism>
<name>A0A9D4QUP0_DREPO</name>
<dbReference type="AlphaFoldDB" id="A0A9D4QUP0"/>
<comment type="caution">
    <text evidence="1">The sequence shown here is derived from an EMBL/GenBank/DDBJ whole genome shotgun (WGS) entry which is preliminary data.</text>
</comment>
<proteinExistence type="predicted"/>
<protein>
    <submittedName>
        <fullName evidence="1">Uncharacterized protein</fullName>
    </submittedName>
</protein>
<evidence type="ECO:0000313" key="2">
    <source>
        <dbReference type="Proteomes" id="UP000828390"/>
    </source>
</evidence>
<gene>
    <name evidence="1" type="ORF">DPMN_116369</name>
</gene>